<dbReference type="AlphaFoldDB" id="A0A0K1EKF8"/>
<reference evidence="1 2" key="1">
    <citation type="submission" date="2015-07" db="EMBL/GenBank/DDBJ databases">
        <title>Genome analysis of myxobacterium Chondromyces crocatus Cm c5 reveals a high potential for natural compound synthesis and the genetic basis for the loss of fruiting body formation.</title>
        <authorList>
            <person name="Zaburannyi N."/>
            <person name="Bunk B."/>
            <person name="Maier J."/>
            <person name="Overmann J."/>
            <person name="Mueller R."/>
        </authorList>
    </citation>
    <scope>NUCLEOTIDE SEQUENCE [LARGE SCALE GENOMIC DNA]</scope>
    <source>
        <strain evidence="1 2">Cm c5</strain>
    </source>
</reference>
<proteinExistence type="predicted"/>
<dbReference type="RefSeq" id="WP_050433159.1">
    <property type="nucleotide sequence ID" value="NZ_CP012159.1"/>
</dbReference>
<dbReference type="EMBL" id="CP012159">
    <property type="protein sequence ID" value="AKT41355.1"/>
    <property type="molecule type" value="Genomic_DNA"/>
</dbReference>
<dbReference type="KEGG" id="ccro:CMC5_055540"/>
<protein>
    <submittedName>
        <fullName evidence="1">Uncharacterized protein</fullName>
    </submittedName>
</protein>
<evidence type="ECO:0000313" key="1">
    <source>
        <dbReference type="EMBL" id="AKT41355.1"/>
    </source>
</evidence>
<organism evidence="1 2">
    <name type="scientific">Chondromyces crocatus</name>
    <dbReference type="NCBI Taxonomy" id="52"/>
    <lineage>
        <taxon>Bacteria</taxon>
        <taxon>Pseudomonadati</taxon>
        <taxon>Myxococcota</taxon>
        <taxon>Polyangia</taxon>
        <taxon>Polyangiales</taxon>
        <taxon>Polyangiaceae</taxon>
        <taxon>Chondromyces</taxon>
    </lineage>
</organism>
<gene>
    <name evidence="1" type="ORF">CMC5_055540</name>
</gene>
<evidence type="ECO:0000313" key="2">
    <source>
        <dbReference type="Proteomes" id="UP000067626"/>
    </source>
</evidence>
<name>A0A0K1EKF8_CHOCO</name>
<accession>A0A0K1EKF8</accession>
<keyword evidence="2" id="KW-1185">Reference proteome</keyword>
<dbReference type="Proteomes" id="UP000067626">
    <property type="component" value="Chromosome"/>
</dbReference>
<sequence length="386" mass="42954">MTETFRYRTLAVEGRDVVLEVRPTLAGDLCAIPLTRSFFAHLLAERGGPPTVDQSLDVAWLTSHLDELVTSIVVERLRGMTHEQLLRSTGTKRQIPIEHLQPTVTLRATMHSEAIAAAFSIGSWEGTRAFDVWQEDPRRAVRPDQFDTFDPFGPFPDAAKGAKEAVLAKLPGWETPDGHTLRRSAADARLTLSFVDTGETERPGFEARYALEVPAMSTLGSHRVGESVSPTILSGQLQPPFSHYWFRRYVGAGDTFPELATFVGQPELDSTDATYAHFLRLLDPPVVDALLTRAGVLGLIENIVASYSKKELPRNHRRLGTYVAPPLGSGWKWTFHHQKLLWTRVALHAVLGTHDDARAAIEQARARMKVPPRELKRLYVSLVESA</sequence>